<organism evidence="4 5">
    <name type="scientific">Enterococcus thailandicus</name>
    <dbReference type="NCBI Taxonomy" id="417368"/>
    <lineage>
        <taxon>Bacteria</taxon>
        <taxon>Bacillati</taxon>
        <taxon>Bacillota</taxon>
        <taxon>Bacilli</taxon>
        <taxon>Lactobacillales</taxon>
        <taxon>Enterococcaceae</taxon>
        <taxon>Enterococcus</taxon>
    </lineage>
</organism>
<dbReference type="Pfam" id="PF07963">
    <property type="entry name" value="N_methyl"/>
    <property type="match status" value="1"/>
</dbReference>
<feature type="transmembrane region" description="Helical" evidence="3">
    <location>
        <begin position="21"/>
        <end position="46"/>
    </location>
</feature>
<evidence type="ECO:0000256" key="3">
    <source>
        <dbReference type="SAM" id="Phobius"/>
    </source>
</evidence>
<dbReference type="EMBL" id="LWMN01000011">
    <property type="protein sequence ID" value="OAQ56218.1"/>
    <property type="molecule type" value="Genomic_DNA"/>
</dbReference>
<evidence type="ECO:0000256" key="1">
    <source>
        <dbReference type="ARBA" id="ARBA00004241"/>
    </source>
</evidence>
<dbReference type="NCBIfam" id="NF040982">
    <property type="entry name" value="ComGD"/>
    <property type="match status" value="1"/>
</dbReference>
<keyword evidence="5" id="KW-1185">Reference proteome</keyword>
<protein>
    <recommendedName>
        <fullName evidence="6">Competence protein</fullName>
    </recommendedName>
</protein>
<comment type="subcellular location">
    <subcellularLocation>
        <location evidence="1">Cell surface</location>
    </subcellularLocation>
</comment>
<dbReference type="InterPro" id="IPR016785">
    <property type="entry name" value="ComGD"/>
</dbReference>
<dbReference type="Proteomes" id="UP000078516">
    <property type="component" value="Unassembled WGS sequence"/>
</dbReference>
<evidence type="ECO:0000313" key="5">
    <source>
        <dbReference type="Proteomes" id="UP000078516"/>
    </source>
</evidence>
<keyword evidence="3" id="KW-0472">Membrane</keyword>
<evidence type="ECO:0000256" key="2">
    <source>
        <dbReference type="ARBA" id="ARBA00023287"/>
    </source>
</evidence>
<dbReference type="PROSITE" id="PS00409">
    <property type="entry name" value="PROKAR_NTER_METHYL"/>
    <property type="match status" value="1"/>
</dbReference>
<reference evidence="4 5" key="1">
    <citation type="submission" date="2016-04" db="EMBL/GenBank/DDBJ databases">
        <title>Draft genome of an Enterococcus thailandicus strain isolated from bovine feces.</title>
        <authorList>
            <person name="Beukers A.G."/>
            <person name="Zaheer R."/>
            <person name="Goji N."/>
            <person name="Cook S.R."/>
            <person name="Amoako K."/>
            <person name="Chaves A.V."/>
            <person name="Ward M.P."/>
            <person name="Mcallister T.A."/>
        </authorList>
    </citation>
    <scope>NUCLEOTIDE SEQUENCE [LARGE SCALE GENOMIC DNA]</scope>
    <source>
        <strain evidence="4 5">F0711D 46</strain>
    </source>
</reference>
<keyword evidence="3" id="KW-1133">Transmembrane helix</keyword>
<accession>A0A179ESJ7</accession>
<proteinExistence type="predicted"/>
<comment type="caution">
    <text evidence="4">The sequence shown here is derived from an EMBL/GenBank/DDBJ whole genome shotgun (WGS) entry which is preliminary data.</text>
</comment>
<dbReference type="GO" id="GO:0030420">
    <property type="term" value="P:establishment of competence for transformation"/>
    <property type="evidence" value="ECO:0007669"/>
    <property type="project" value="UniProtKB-KW"/>
</dbReference>
<keyword evidence="3" id="KW-0812">Transmembrane</keyword>
<gene>
    <name evidence="4" type="ORF">A6E74_05715</name>
</gene>
<dbReference type="GO" id="GO:0009986">
    <property type="term" value="C:cell surface"/>
    <property type="evidence" value="ECO:0007669"/>
    <property type="project" value="UniProtKB-SubCell"/>
</dbReference>
<evidence type="ECO:0008006" key="6">
    <source>
        <dbReference type="Google" id="ProtNLM"/>
    </source>
</evidence>
<dbReference type="AlphaFoldDB" id="A0A179ESJ7"/>
<keyword evidence="2" id="KW-0178">Competence</keyword>
<sequence length="164" mass="19257">MSYLQRAISSKNTQMSTIRNKYAGFTLVESLVVFLITLFFVAVPIFSFDHLQKDIVVHQFFSQFEKRIYATQKIAIVSQQATRMHLTDDQQKIYFGVPKYITFDWAYLKIPENLKIQRHGTVTFAGRTGNNSSLKTYQFYWPKKKQTITYQFQLGSGHYTKKIE</sequence>
<dbReference type="InterPro" id="IPR012902">
    <property type="entry name" value="N_methyl_site"/>
</dbReference>
<evidence type="ECO:0000313" key="4">
    <source>
        <dbReference type="EMBL" id="OAQ56218.1"/>
    </source>
</evidence>
<name>A0A179ESJ7_ENTTH</name>